<dbReference type="InterPro" id="IPR011989">
    <property type="entry name" value="ARM-like"/>
</dbReference>
<evidence type="ECO:0000256" key="1">
    <source>
        <dbReference type="SAM" id="MobiDB-lite"/>
    </source>
</evidence>
<evidence type="ECO:0008006" key="4">
    <source>
        <dbReference type="Google" id="ProtNLM"/>
    </source>
</evidence>
<gene>
    <name evidence="2" type="ORF">B0I32_12488</name>
</gene>
<dbReference type="RefSeq" id="WP_106249623.1">
    <property type="nucleotide sequence ID" value="NZ_PVNG01000024.1"/>
</dbReference>
<evidence type="ECO:0000313" key="3">
    <source>
        <dbReference type="Proteomes" id="UP000238312"/>
    </source>
</evidence>
<feature type="region of interest" description="Disordered" evidence="1">
    <location>
        <begin position="237"/>
        <end position="261"/>
    </location>
</feature>
<name>A0A2T0MKF3_9ACTN</name>
<proteinExistence type="predicted"/>
<protein>
    <recommendedName>
        <fullName evidence="4">HEAT repeat protein</fullName>
    </recommendedName>
</protein>
<dbReference type="EMBL" id="PVNG01000024">
    <property type="protein sequence ID" value="PRX58100.1"/>
    <property type="molecule type" value="Genomic_DNA"/>
</dbReference>
<dbReference type="OrthoDB" id="292843at2"/>
<reference evidence="2 3" key="1">
    <citation type="submission" date="2018-03" db="EMBL/GenBank/DDBJ databases">
        <title>Genomic Encyclopedia of Type Strains, Phase III (KMG-III): the genomes of soil and plant-associated and newly described type strains.</title>
        <authorList>
            <person name="Whitman W."/>
        </authorList>
    </citation>
    <scope>NUCLEOTIDE SEQUENCE [LARGE SCALE GENOMIC DNA]</scope>
    <source>
        <strain evidence="2 3">CGMCC 4.7104</strain>
    </source>
</reference>
<sequence>MDDPLAELDQIDWAGLRHAYGSAGDVPGLLRALASDDPGLRAEALGELYTNVFHQGNRFQATPYAVPFLVRLAVRPAVPDRDLILYLLAALALGYDEAHLPEGVGIAHWRAESAIVQSRSRPEAEDALDRWAADAVGDAERWDRDHVRRTYDHDRERAADDAQLASYDAVRAAVPRLLALLADADPSVRTSAAYVVSWFPEEAATVAPALAALVRADPDPVSVATALFGLSLLPHDGDLSPDGPSRDDSPSQDGLSHPGGLARHDEVVARLGDADELVRACAALSLVNLRGEAAVPEAGDEVRRLLTVTGPTPLPYGDGDLATLATRVSRRRLPADAPARASALIARLAGADGEHAFPIVGDLMDTVFDRPGAPAPHTLTALQRDALEAVAGLGDEAWSWLNLLEILRHWGVPDGREKLAAFLSR</sequence>
<keyword evidence="3" id="KW-1185">Reference proteome</keyword>
<dbReference type="AlphaFoldDB" id="A0A2T0MKF3"/>
<dbReference type="InterPro" id="IPR016024">
    <property type="entry name" value="ARM-type_fold"/>
</dbReference>
<evidence type="ECO:0000313" key="2">
    <source>
        <dbReference type="EMBL" id="PRX58100.1"/>
    </source>
</evidence>
<dbReference type="Proteomes" id="UP000238312">
    <property type="component" value="Unassembled WGS sequence"/>
</dbReference>
<comment type="caution">
    <text evidence="2">The sequence shown here is derived from an EMBL/GenBank/DDBJ whole genome shotgun (WGS) entry which is preliminary data.</text>
</comment>
<dbReference type="SUPFAM" id="SSF48371">
    <property type="entry name" value="ARM repeat"/>
    <property type="match status" value="1"/>
</dbReference>
<dbReference type="Gene3D" id="1.25.10.10">
    <property type="entry name" value="Leucine-rich Repeat Variant"/>
    <property type="match status" value="1"/>
</dbReference>
<accession>A0A2T0MKF3</accession>
<organism evidence="2 3">
    <name type="scientific">Nonomuraea fuscirosea</name>
    <dbReference type="NCBI Taxonomy" id="1291556"/>
    <lineage>
        <taxon>Bacteria</taxon>
        <taxon>Bacillati</taxon>
        <taxon>Actinomycetota</taxon>
        <taxon>Actinomycetes</taxon>
        <taxon>Streptosporangiales</taxon>
        <taxon>Streptosporangiaceae</taxon>
        <taxon>Nonomuraea</taxon>
    </lineage>
</organism>